<proteinExistence type="predicted"/>
<evidence type="ECO:0000256" key="1">
    <source>
        <dbReference type="SAM" id="MobiDB-lite"/>
    </source>
</evidence>
<feature type="region of interest" description="Disordered" evidence="1">
    <location>
        <begin position="1"/>
        <end position="25"/>
    </location>
</feature>
<gene>
    <name evidence="2" type="ordered locus">sce2166</name>
</gene>
<accession>A9FVY7</accession>
<evidence type="ECO:0000313" key="3">
    <source>
        <dbReference type="Proteomes" id="UP000002139"/>
    </source>
</evidence>
<dbReference type="AlphaFoldDB" id="A9FVY7"/>
<dbReference type="EMBL" id="AM746676">
    <property type="protein sequence ID" value="CAN92325.1"/>
    <property type="molecule type" value="Genomic_DNA"/>
</dbReference>
<reference evidence="2 3" key="1">
    <citation type="journal article" date="2007" name="Nat. Biotechnol.">
        <title>Complete genome sequence of the myxobacterium Sorangium cellulosum.</title>
        <authorList>
            <person name="Schneiker S."/>
            <person name="Perlova O."/>
            <person name="Kaiser O."/>
            <person name="Gerth K."/>
            <person name="Alici A."/>
            <person name="Altmeyer M.O."/>
            <person name="Bartels D."/>
            <person name="Bekel T."/>
            <person name="Beyer S."/>
            <person name="Bode E."/>
            <person name="Bode H.B."/>
            <person name="Bolten C.J."/>
            <person name="Choudhuri J.V."/>
            <person name="Doss S."/>
            <person name="Elnakady Y.A."/>
            <person name="Frank B."/>
            <person name="Gaigalat L."/>
            <person name="Goesmann A."/>
            <person name="Groeger C."/>
            <person name="Gross F."/>
            <person name="Jelsbak L."/>
            <person name="Jelsbak L."/>
            <person name="Kalinowski J."/>
            <person name="Kegler C."/>
            <person name="Knauber T."/>
            <person name="Konietzny S."/>
            <person name="Kopp M."/>
            <person name="Krause L."/>
            <person name="Krug D."/>
            <person name="Linke B."/>
            <person name="Mahmud T."/>
            <person name="Martinez-Arias R."/>
            <person name="McHardy A.C."/>
            <person name="Merai M."/>
            <person name="Meyer F."/>
            <person name="Mormann S."/>
            <person name="Munoz-Dorado J."/>
            <person name="Perez J."/>
            <person name="Pradella S."/>
            <person name="Rachid S."/>
            <person name="Raddatz G."/>
            <person name="Rosenau F."/>
            <person name="Rueckert C."/>
            <person name="Sasse F."/>
            <person name="Scharfe M."/>
            <person name="Schuster S.C."/>
            <person name="Suen G."/>
            <person name="Treuner-Lange A."/>
            <person name="Velicer G.J."/>
            <person name="Vorholter F.-J."/>
            <person name="Weissman K.J."/>
            <person name="Welch R.D."/>
            <person name="Wenzel S.C."/>
            <person name="Whitworth D.E."/>
            <person name="Wilhelm S."/>
            <person name="Wittmann C."/>
            <person name="Bloecker H."/>
            <person name="Puehler A."/>
            <person name="Mueller R."/>
        </authorList>
    </citation>
    <scope>NUCLEOTIDE SEQUENCE [LARGE SCALE GENOMIC DNA]</scope>
    <source>
        <strain evidence="3">So ce56</strain>
    </source>
</reference>
<organism evidence="2 3">
    <name type="scientific">Sorangium cellulosum (strain So ce56)</name>
    <name type="common">Polyangium cellulosum (strain So ce56)</name>
    <dbReference type="NCBI Taxonomy" id="448385"/>
    <lineage>
        <taxon>Bacteria</taxon>
        <taxon>Pseudomonadati</taxon>
        <taxon>Myxococcota</taxon>
        <taxon>Polyangia</taxon>
        <taxon>Polyangiales</taxon>
        <taxon>Polyangiaceae</taxon>
        <taxon>Sorangium</taxon>
    </lineage>
</organism>
<dbReference type="eggNOG" id="COG3039">
    <property type="taxonomic scope" value="Bacteria"/>
</dbReference>
<keyword evidence="3" id="KW-1185">Reference proteome</keyword>
<dbReference type="HOGENOM" id="CLU_1905391_0_0_7"/>
<dbReference type="STRING" id="448385.sce2166"/>
<dbReference type="eggNOG" id="COG2207">
    <property type="taxonomic scope" value="Bacteria"/>
</dbReference>
<sequence>MQSSAVSRRPCPVSSRPGIDPLVKPGGERALRVGVKASRSVLGAAGAVGLDAGALARVHGLAQEELRNPDVQLSYGPALSRGAPQASRERMVAHEMDRVLLERAAALVQPGAITACERRAVSKALRMERQRSR</sequence>
<name>A9FVY7_SORC5</name>
<protein>
    <submittedName>
        <fullName evidence="2">Uncharacterized protein</fullName>
    </submittedName>
</protein>
<evidence type="ECO:0000313" key="2">
    <source>
        <dbReference type="EMBL" id="CAN92325.1"/>
    </source>
</evidence>
<dbReference type="Proteomes" id="UP000002139">
    <property type="component" value="Chromosome"/>
</dbReference>
<dbReference type="KEGG" id="scl:sce2166"/>